<dbReference type="Proteomes" id="UP000034107">
    <property type="component" value="Unassembled WGS sequence"/>
</dbReference>
<evidence type="ECO:0000259" key="1">
    <source>
        <dbReference type="Pfam" id="PF18723"/>
    </source>
</evidence>
<evidence type="ECO:0000313" key="3">
    <source>
        <dbReference type="Proteomes" id="UP000034107"/>
    </source>
</evidence>
<comment type="caution">
    <text evidence="2">The sequence shown here is derived from an EMBL/GenBank/DDBJ whole genome shotgun (WGS) entry which is preliminary data.</text>
</comment>
<evidence type="ECO:0000313" key="2">
    <source>
        <dbReference type="EMBL" id="KKU21775.1"/>
    </source>
</evidence>
<organism evidence="2 3">
    <name type="scientific">Candidatus Nomurabacteria bacterium GW2011_GWA1_46_11</name>
    <dbReference type="NCBI Taxonomy" id="1618732"/>
    <lineage>
        <taxon>Bacteria</taxon>
        <taxon>Candidatus Nomuraibacteriota</taxon>
    </lineage>
</organism>
<feature type="domain" description="5-hmdU DNA kinase helical" evidence="1">
    <location>
        <begin position="6"/>
        <end position="283"/>
    </location>
</feature>
<reference evidence="2 3" key="1">
    <citation type="journal article" date="2015" name="Nature">
        <title>rRNA introns, odd ribosomes, and small enigmatic genomes across a large radiation of phyla.</title>
        <authorList>
            <person name="Brown C.T."/>
            <person name="Hug L.A."/>
            <person name="Thomas B.C."/>
            <person name="Sharon I."/>
            <person name="Castelle C.J."/>
            <person name="Singh A."/>
            <person name="Wilkins M.J."/>
            <person name="Williams K.H."/>
            <person name="Banfield J.F."/>
        </authorList>
    </citation>
    <scope>NUCLEOTIDE SEQUENCE [LARGE SCALE GENOMIC DNA]</scope>
</reference>
<dbReference type="AlphaFoldDB" id="A0A0G1RLG8"/>
<proteinExistence type="predicted"/>
<sequence length="317" mass="37468">MKVRQNVFDAYWKFAFERQNIFFKKAAGEQPPYTDDPILRTYKFCNVYRASDRVSQFLIRRVIYTQKTTSEPDVLFRIFLFRLFNKIETWKLLEGAFGEVSLVNFDRQKYAAVLDREKQSRPIYGNAFILCANKTFGYDKKHDNHLALIERVFIKGKIYQELINSKSLKLLFESLRKLPLIGDFMAYQIAVDFNYSEVFNFDENDFTVPGPGAIRGINKCFLDIGNQSREQIIQHMVEDQDKYFTQLGLSFRNLWGRPLHAIDCQGLFCEVDKYCRVKFPELKSNRSKIKTMYKPTDDKINYFFPPKWGINRKIGVQ</sequence>
<dbReference type="InterPro" id="IPR040684">
    <property type="entry name" value="HMUDK_hel"/>
</dbReference>
<accession>A0A0G1RLG8</accession>
<dbReference type="EMBL" id="LCLS01000012">
    <property type="protein sequence ID" value="KKU21775.1"/>
    <property type="molecule type" value="Genomic_DNA"/>
</dbReference>
<protein>
    <recommendedName>
        <fullName evidence="1">5-hmdU DNA kinase helical domain-containing protein</fullName>
    </recommendedName>
</protein>
<dbReference type="Pfam" id="PF18723">
    <property type="entry name" value="HMUDK_hel"/>
    <property type="match status" value="1"/>
</dbReference>
<gene>
    <name evidence="2" type="ORF">UX31_C0012G0011</name>
</gene>
<dbReference type="PATRIC" id="fig|1618732.3.peg.530"/>
<name>A0A0G1RLG8_9BACT</name>